<dbReference type="NCBIfam" id="TIGR01730">
    <property type="entry name" value="RND_mfp"/>
    <property type="match status" value="1"/>
</dbReference>
<reference evidence="6 7" key="1">
    <citation type="journal article" date="2014" name="Int. J. Syst. Evol. Microbiol.">
        <title>Complete genome sequence of Corynebacterium casei LMG S-19264T (=DSM 44701T), isolated from a smear-ripened cheese.</title>
        <authorList>
            <consortium name="US DOE Joint Genome Institute (JGI-PGF)"/>
            <person name="Walter F."/>
            <person name="Albersmeier A."/>
            <person name="Kalinowski J."/>
            <person name="Ruckert C."/>
        </authorList>
    </citation>
    <scope>NUCLEOTIDE SEQUENCE [LARGE SCALE GENOMIC DNA]</scope>
    <source>
        <strain evidence="6 7">CGMCC 1.7286</strain>
    </source>
</reference>
<dbReference type="PANTHER" id="PTHR30469">
    <property type="entry name" value="MULTIDRUG RESISTANCE PROTEIN MDTA"/>
    <property type="match status" value="1"/>
</dbReference>
<comment type="similarity">
    <text evidence="1">Belongs to the membrane fusion protein (MFP) (TC 8.A.1) family.</text>
</comment>
<feature type="signal peptide" evidence="3">
    <location>
        <begin position="1"/>
        <end position="22"/>
    </location>
</feature>
<dbReference type="EMBL" id="BMLT01000003">
    <property type="protein sequence ID" value="GGO80209.1"/>
    <property type="molecule type" value="Genomic_DNA"/>
</dbReference>
<evidence type="ECO:0000259" key="4">
    <source>
        <dbReference type="Pfam" id="PF25954"/>
    </source>
</evidence>
<evidence type="ECO:0000259" key="5">
    <source>
        <dbReference type="Pfam" id="PF25973"/>
    </source>
</evidence>
<dbReference type="AlphaFoldDB" id="A0A917ZE19"/>
<name>A0A917ZE19_9GAMM</name>
<evidence type="ECO:0000256" key="3">
    <source>
        <dbReference type="SAM" id="SignalP"/>
    </source>
</evidence>
<dbReference type="Pfam" id="PF25954">
    <property type="entry name" value="Beta-barrel_RND_2"/>
    <property type="match status" value="1"/>
</dbReference>
<evidence type="ECO:0000313" key="7">
    <source>
        <dbReference type="Proteomes" id="UP000599578"/>
    </source>
</evidence>
<dbReference type="PANTHER" id="PTHR30469:SF15">
    <property type="entry name" value="HLYD FAMILY OF SECRETION PROTEINS"/>
    <property type="match status" value="1"/>
</dbReference>
<gene>
    <name evidence="6" type="ORF">GCM10011348_16410</name>
</gene>
<evidence type="ECO:0000313" key="6">
    <source>
        <dbReference type="EMBL" id="GGO80209.1"/>
    </source>
</evidence>
<dbReference type="GO" id="GO:0015562">
    <property type="term" value="F:efflux transmembrane transporter activity"/>
    <property type="evidence" value="ECO:0007669"/>
    <property type="project" value="TreeGrafter"/>
</dbReference>
<comment type="caution">
    <text evidence="6">The sequence shown here is derived from an EMBL/GenBank/DDBJ whole genome shotgun (WGS) entry which is preliminary data.</text>
</comment>
<dbReference type="Pfam" id="PF25973">
    <property type="entry name" value="BSH_CzcB"/>
    <property type="match status" value="1"/>
</dbReference>
<evidence type="ECO:0000256" key="2">
    <source>
        <dbReference type="SAM" id="Coils"/>
    </source>
</evidence>
<protein>
    <recommendedName>
        <fullName evidence="8">RND family efflux transporter, MFP subunit</fullName>
    </recommendedName>
</protein>
<dbReference type="Gene3D" id="2.40.30.170">
    <property type="match status" value="1"/>
</dbReference>
<sequence>MYLRCLALSFASLMLQVTEASAAAYDCVIDPSKEIRIASPVRGILDEVLVDRGEKVEKGQVIARLKSSVESTTVDLLKLRAENSALIDVEREQVALSGKSLQRAQRLRQTNAISQQQLDELDADHRIQQRELAQVRQNQRVTEMELARAKAELDLRTIRSPNDGIIVERALSGGEFVNEDAHIVVLVTLDPLYVETFVPVGMYRSLHTGQSATVEPVAPFEGRYPAQVKVVDSVFDAASGTVGVRLEMPNQDHKLPGGLRCKVTFEESLAAGSETAGK</sequence>
<dbReference type="Gene3D" id="1.10.287.470">
    <property type="entry name" value="Helix hairpin bin"/>
    <property type="match status" value="1"/>
</dbReference>
<feature type="coiled-coil region" evidence="2">
    <location>
        <begin position="104"/>
        <end position="152"/>
    </location>
</feature>
<feature type="chain" id="PRO_5036678341" description="RND family efflux transporter, MFP subunit" evidence="3">
    <location>
        <begin position="23"/>
        <end position="278"/>
    </location>
</feature>
<dbReference type="InterPro" id="IPR006143">
    <property type="entry name" value="RND_pump_MFP"/>
</dbReference>
<dbReference type="GO" id="GO:1990281">
    <property type="term" value="C:efflux pump complex"/>
    <property type="evidence" value="ECO:0007669"/>
    <property type="project" value="TreeGrafter"/>
</dbReference>
<proteinExistence type="inferred from homology"/>
<accession>A0A917ZE19</accession>
<dbReference type="RefSeq" id="WP_188860089.1">
    <property type="nucleotide sequence ID" value="NZ_BMLT01000003.1"/>
</dbReference>
<keyword evidence="2" id="KW-0175">Coiled coil</keyword>
<keyword evidence="7" id="KW-1185">Reference proteome</keyword>
<dbReference type="SUPFAM" id="SSF111369">
    <property type="entry name" value="HlyD-like secretion proteins"/>
    <property type="match status" value="1"/>
</dbReference>
<evidence type="ECO:0008006" key="8">
    <source>
        <dbReference type="Google" id="ProtNLM"/>
    </source>
</evidence>
<dbReference type="Proteomes" id="UP000599578">
    <property type="component" value="Unassembled WGS sequence"/>
</dbReference>
<dbReference type="InterPro" id="IPR058647">
    <property type="entry name" value="BSH_CzcB-like"/>
</dbReference>
<dbReference type="InterPro" id="IPR058792">
    <property type="entry name" value="Beta-barrel_RND_2"/>
</dbReference>
<organism evidence="6 7">
    <name type="scientific">Marinobacterium nitratireducens</name>
    <dbReference type="NCBI Taxonomy" id="518897"/>
    <lineage>
        <taxon>Bacteria</taxon>
        <taxon>Pseudomonadati</taxon>
        <taxon>Pseudomonadota</taxon>
        <taxon>Gammaproteobacteria</taxon>
        <taxon>Oceanospirillales</taxon>
        <taxon>Oceanospirillaceae</taxon>
        <taxon>Marinobacterium</taxon>
    </lineage>
</organism>
<feature type="domain" description="CzcB-like barrel-sandwich hybrid" evidence="5">
    <location>
        <begin position="35"/>
        <end position="186"/>
    </location>
</feature>
<feature type="domain" description="CusB-like beta-barrel" evidence="4">
    <location>
        <begin position="194"/>
        <end position="267"/>
    </location>
</feature>
<keyword evidence="3" id="KW-0732">Signal</keyword>
<dbReference type="Gene3D" id="2.40.50.100">
    <property type="match status" value="1"/>
</dbReference>
<evidence type="ECO:0000256" key="1">
    <source>
        <dbReference type="ARBA" id="ARBA00009477"/>
    </source>
</evidence>